<name>A0A2G9IBN3_9LAMI</name>
<dbReference type="STRING" id="429701.A0A2G9IBN3"/>
<dbReference type="PROSITE" id="PS51257">
    <property type="entry name" value="PROKAR_LIPOPROTEIN"/>
    <property type="match status" value="1"/>
</dbReference>
<keyword evidence="9" id="KW-0961">Cell wall biogenesis/degradation</keyword>
<dbReference type="GO" id="GO:0009830">
    <property type="term" value="P:cell wall modification involved in abscission"/>
    <property type="evidence" value="ECO:0007669"/>
    <property type="project" value="UniProtKB-ARBA"/>
</dbReference>
<evidence type="ECO:0000256" key="9">
    <source>
        <dbReference type="ARBA" id="ARBA00023316"/>
    </source>
</evidence>
<reference evidence="16" key="1">
    <citation type="journal article" date="2018" name="Gigascience">
        <title>Genome assembly of the Pink Ipe (Handroanthus impetiginosus, Bignoniaceae), a highly valued, ecologically keystone Neotropical timber forest tree.</title>
        <authorList>
            <person name="Silva-Junior O.B."/>
            <person name="Grattapaglia D."/>
            <person name="Novaes E."/>
            <person name="Collevatti R.G."/>
        </authorList>
    </citation>
    <scope>NUCLEOTIDE SEQUENCE [LARGE SCALE GENOMIC DNA]</scope>
    <source>
        <strain evidence="16">cv. UFG-1</strain>
    </source>
</reference>
<comment type="catalytic activity">
    <reaction evidence="10">
        <text>(1,4-alpha-D-galacturonosyl)n+m + H2O = (1,4-alpha-D-galacturonosyl)n + (1,4-alpha-D-galacturonosyl)m.</text>
        <dbReference type="EC" id="3.2.1.15"/>
    </reaction>
</comment>
<evidence type="ECO:0000256" key="6">
    <source>
        <dbReference type="ARBA" id="ARBA00022729"/>
    </source>
</evidence>
<organism evidence="15 16">
    <name type="scientific">Handroanthus impetiginosus</name>
    <dbReference type="NCBI Taxonomy" id="429701"/>
    <lineage>
        <taxon>Eukaryota</taxon>
        <taxon>Viridiplantae</taxon>
        <taxon>Streptophyta</taxon>
        <taxon>Embryophyta</taxon>
        <taxon>Tracheophyta</taxon>
        <taxon>Spermatophyta</taxon>
        <taxon>Magnoliopsida</taxon>
        <taxon>eudicotyledons</taxon>
        <taxon>Gunneridae</taxon>
        <taxon>Pentapetalae</taxon>
        <taxon>asterids</taxon>
        <taxon>lamiids</taxon>
        <taxon>Lamiales</taxon>
        <taxon>Bignoniaceae</taxon>
        <taxon>Crescentiina</taxon>
        <taxon>Tabebuia alliance</taxon>
        <taxon>Handroanthus</taxon>
    </lineage>
</organism>
<dbReference type="InterPro" id="IPR006626">
    <property type="entry name" value="PbH1"/>
</dbReference>
<evidence type="ECO:0000256" key="14">
    <source>
        <dbReference type="SAM" id="SignalP"/>
    </source>
</evidence>
<evidence type="ECO:0000256" key="1">
    <source>
        <dbReference type="ARBA" id="ARBA00004191"/>
    </source>
</evidence>
<accession>A0A2G9IBN3</accession>
<dbReference type="AlphaFoldDB" id="A0A2G9IBN3"/>
<evidence type="ECO:0000313" key="15">
    <source>
        <dbReference type="EMBL" id="PIN27166.1"/>
    </source>
</evidence>
<evidence type="ECO:0000256" key="13">
    <source>
        <dbReference type="RuleBase" id="RU361169"/>
    </source>
</evidence>
<evidence type="ECO:0000256" key="7">
    <source>
        <dbReference type="ARBA" id="ARBA00022801"/>
    </source>
</evidence>
<dbReference type="InterPro" id="IPR012334">
    <property type="entry name" value="Pectin_lyas_fold"/>
</dbReference>
<evidence type="ECO:0000256" key="12">
    <source>
        <dbReference type="PROSITE-ProRule" id="PRU10052"/>
    </source>
</evidence>
<feature type="chain" id="PRO_5013546864" description="endo-polygalacturonase" evidence="14">
    <location>
        <begin position="29"/>
        <end position="440"/>
    </location>
</feature>
<dbReference type="FunFam" id="2.160.20.10:FF:000028">
    <property type="entry name" value="Polygalacturonase QRT2"/>
    <property type="match status" value="1"/>
</dbReference>
<evidence type="ECO:0000256" key="10">
    <source>
        <dbReference type="ARBA" id="ARBA00034074"/>
    </source>
</evidence>
<dbReference type="PROSITE" id="PS00502">
    <property type="entry name" value="POLYGALACTURONASE"/>
    <property type="match status" value="1"/>
</dbReference>
<keyword evidence="7 13" id="KW-0378">Hydrolase</keyword>
<dbReference type="SMART" id="SM00710">
    <property type="entry name" value="PbH1"/>
    <property type="match status" value="4"/>
</dbReference>
<comment type="caution">
    <text evidence="15">The sequence shown here is derived from an EMBL/GenBank/DDBJ whole genome shotgun (WGS) entry which is preliminary data.</text>
</comment>
<keyword evidence="6 14" id="KW-0732">Signal</keyword>
<keyword evidence="5" id="KW-0964">Secreted</keyword>
<comment type="subcellular location">
    <subcellularLocation>
        <location evidence="1">Secreted</location>
        <location evidence="1">Cell wall</location>
    </subcellularLocation>
</comment>
<evidence type="ECO:0000256" key="4">
    <source>
        <dbReference type="ARBA" id="ARBA00022512"/>
    </source>
</evidence>
<dbReference type="EMBL" id="NKXS01000006">
    <property type="protein sequence ID" value="PIN27166.1"/>
    <property type="molecule type" value="Genomic_DNA"/>
</dbReference>
<dbReference type="Pfam" id="PF00295">
    <property type="entry name" value="Glyco_hydro_28"/>
    <property type="match status" value="1"/>
</dbReference>
<dbReference type="GO" id="GO:0009901">
    <property type="term" value="P:anther dehiscence"/>
    <property type="evidence" value="ECO:0007669"/>
    <property type="project" value="UniProtKB-ARBA"/>
</dbReference>
<sequence>MRPIRSTLFVTFLMIMILLCSCSWSCFGRKVNRNSCNCCSSKHYSDNRKNTHANRHAEKAKEVAQVYRVMNVEDFGARADGKTDNFQAFKKAWDKACNSLKSAKVLVPKGKTYYVKHINFTGPCHSGISMEIQGTIKSFPQMYDIPRRLWIKFEDVTNMNIYGGGTIDGNGEVWWKNSCKIKKKKPCQSQSAPTALTFNNCTNLRVSNLKVLNAQQMQVSFQDCNDVTASGLSVIAPESSPNTDGIHVTRTTNINILDSEIRTGDDCVSIVNGSRTVGVRNVVCGPGHGISIGSLGEDHSENYVSDIFVKGVKMTGTTNGVRIKTWQGGRGSASNIVFEDIEMKDVSNPIIINQYYCDKNKKCDKEKSAVQVKNVVYRNIRGTSASKVAINFNCSESVPCRNLILENVKLSAQEKGEKVEAFCRQIAMHSVKEKNSIPSC</sequence>
<feature type="signal peptide" evidence="14">
    <location>
        <begin position="1"/>
        <end position="28"/>
    </location>
</feature>
<evidence type="ECO:0000256" key="3">
    <source>
        <dbReference type="ARBA" id="ARBA00012736"/>
    </source>
</evidence>
<protein>
    <recommendedName>
        <fullName evidence="3">endo-polygalacturonase</fullName>
        <ecNumber evidence="3">3.2.1.15</ecNumber>
    </recommendedName>
    <alternativeName>
        <fullName evidence="11">Pectinase</fullName>
    </alternativeName>
</protein>
<dbReference type="Proteomes" id="UP000231279">
    <property type="component" value="Unassembled WGS sequence"/>
</dbReference>
<dbReference type="GO" id="GO:0005975">
    <property type="term" value="P:carbohydrate metabolic process"/>
    <property type="evidence" value="ECO:0007669"/>
    <property type="project" value="InterPro"/>
</dbReference>
<evidence type="ECO:0000313" key="16">
    <source>
        <dbReference type="Proteomes" id="UP000231279"/>
    </source>
</evidence>
<evidence type="ECO:0000256" key="5">
    <source>
        <dbReference type="ARBA" id="ARBA00022525"/>
    </source>
</evidence>
<feature type="active site" evidence="12">
    <location>
        <position position="288"/>
    </location>
</feature>
<dbReference type="Gene3D" id="2.160.20.10">
    <property type="entry name" value="Single-stranded right-handed beta-helix, Pectin lyase-like"/>
    <property type="match status" value="1"/>
</dbReference>
<dbReference type="GO" id="GO:0004650">
    <property type="term" value="F:polygalacturonase activity"/>
    <property type="evidence" value="ECO:0007669"/>
    <property type="project" value="UniProtKB-EC"/>
</dbReference>
<evidence type="ECO:0000256" key="2">
    <source>
        <dbReference type="ARBA" id="ARBA00008834"/>
    </source>
</evidence>
<dbReference type="EC" id="3.2.1.15" evidence="3"/>
<dbReference type="PANTHER" id="PTHR31375">
    <property type="match status" value="1"/>
</dbReference>
<evidence type="ECO:0000256" key="11">
    <source>
        <dbReference type="ARBA" id="ARBA00083621"/>
    </source>
</evidence>
<dbReference type="InterPro" id="IPR011050">
    <property type="entry name" value="Pectin_lyase_fold/virulence"/>
</dbReference>
<comment type="similarity">
    <text evidence="2 13">Belongs to the glycosyl hydrolase 28 family.</text>
</comment>
<keyword evidence="4" id="KW-0134">Cell wall</keyword>
<keyword evidence="8 13" id="KW-0326">Glycosidase</keyword>
<keyword evidence="16" id="KW-1185">Reference proteome</keyword>
<dbReference type="SUPFAM" id="SSF51126">
    <property type="entry name" value="Pectin lyase-like"/>
    <property type="match status" value="1"/>
</dbReference>
<evidence type="ECO:0000256" key="8">
    <source>
        <dbReference type="ARBA" id="ARBA00023295"/>
    </source>
</evidence>
<proteinExistence type="inferred from homology"/>
<dbReference type="InterPro" id="IPR000743">
    <property type="entry name" value="Glyco_hydro_28"/>
</dbReference>
<dbReference type="OrthoDB" id="187139at2759"/>
<dbReference type="GO" id="GO:0010047">
    <property type="term" value="P:fruit dehiscence"/>
    <property type="evidence" value="ECO:0007669"/>
    <property type="project" value="UniProtKB-ARBA"/>
</dbReference>
<gene>
    <name evidence="15" type="ORF">CDL12_00082</name>
</gene>